<accession>A0A7U2MGN8</accession>
<dbReference type="AlphaFoldDB" id="A0A7U2MGN8"/>
<sequence length="83" mass="9194">MSPTITRPLIGQLCPLTNVGQIAETFSSEEVSFVETVDPLRHASKGGHHDDDNLPQGTLNNIWRGNPVIAWAALLRIAHKHFR</sequence>
<gene>
    <name evidence="1" type="ORF">F9C07_1682</name>
</gene>
<keyword evidence="2" id="KW-1185">Reference proteome</keyword>
<protein>
    <submittedName>
        <fullName evidence="1">Uncharacterized protein</fullName>
    </submittedName>
</protein>
<dbReference type="VEuPathDB" id="FungiDB:F9C07_1682"/>
<dbReference type="Proteomes" id="UP000596276">
    <property type="component" value="Chromosome 2"/>
</dbReference>
<evidence type="ECO:0000313" key="2">
    <source>
        <dbReference type="Proteomes" id="UP000596276"/>
    </source>
</evidence>
<name>A0A7U2MGN8_ASPFN</name>
<dbReference type="EMBL" id="CP044622">
    <property type="protein sequence ID" value="QRD83394.1"/>
    <property type="molecule type" value="Genomic_DNA"/>
</dbReference>
<organism evidence="1 2">
    <name type="scientific">Aspergillus flavus (strain ATCC 200026 / FGSC A1120 / IAM 13836 / NRRL 3357 / JCM 12722 / SRRC 167)</name>
    <dbReference type="NCBI Taxonomy" id="332952"/>
    <lineage>
        <taxon>Eukaryota</taxon>
        <taxon>Fungi</taxon>
        <taxon>Dikarya</taxon>
        <taxon>Ascomycota</taxon>
        <taxon>Pezizomycotina</taxon>
        <taxon>Eurotiomycetes</taxon>
        <taxon>Eurotiomycetidae</taxon>
        <taxon>Eurotiales</taxon>
        <taxon>Aspergillaceae</taxon>
        <taxon>Aspergillus</taxon>
        <taxon>Aspergillus subgen. Circumdati</taxon>
    </lineage>
</organism>
<proteinExistence type="predicted"/>
<reference evidence="2" key="1">
    <citation type="journal article" date="2021" name="G3 (Bethesda)">
        <title>Chromosome assembled and annotated genome sequence of Aspergillus flavus NRRL 3357.</title>
        <authorList>
            <person name="Skerker J.M."/>
            <person name="Pianalto K.M."/>
            <person name="Mondo S.J."/>
            <person name="Yang K."/>
            <person name="Arkin A.P."/>
            <person name="Keller N.P."/>
            <person name="Grigoriev I.V."/>
            <person name="Louise Glass N.L."/>
        </authorList>
    </citation>
    <scope>NUCLEOTIDE SEQUENCE [LARGE SCALE GENOMIC DNA]</scope>
    <source>
        <strain evidence="2">ATCC 200026 / FGSC A1120 / IAM 13836 / NRRL 3357 / JCM 12722 / SRRC 167</strain>
    </source>
</reference>
<evidence type="ECO:0000313" key="1">
    <source>
        <dbReference type="EMBL" id="QRD83394.1"/>
    </source>
</evidence>